<protein>
    <submittedName>
        <fullName evidence="4">Nucleotidyl transferase</fullName>
    </submittedName>
</protein>
<keyword evidence="5" id="KW-1185">Reference proteome</keyword>
<dbReference type="AlphaFoldDB" id="F3L071"/>
<evidence type="ECO:0000313" key="5">
    <source>
        <dbReference type="Proteomes" id="UP000005615"/>
    </source>
</evidence>
<keyword evidence="2" id="KW-0548">Nucleotidyltransferase</keyword>
<evidence type="ECO:0000256" key="1">
    <source>
        <dbReference type="ARBA" id="ARBA00022679"/>
    </source>
</evidence>
<proteinExistence type="predicted"/>
<dbReference type="PANTHER" id="PTHR43584">
    <property type="entry name" value="NUCLEOTIDYL TRANSFERASE"/>
    <property type="match status" value="1"/>
</dbReference>
<dbReference type="InterPro" id="IPR029044">
    <property type="entry name" value="Nucleotide-diphossugar_trans"/>
</dbReference>
<gene>
    <name evidence="4" type="ORF">IMCC3088_766</name>
</gene>
<comment type="caution">
    <text evidence="4">The sequence shown here is derived from an EMBL/GenBank/DDBJ whole genome shotgun (WGS) entry which is preliminary data.</text>
</comment>
<dbReference type="Proteomes" id="UP000005615">
    <property type="component" value="Unassembled WGS sequence"/>
</dbReference>
<dbReference type="EMBL" id="AEIG01000019">
    <property type="protein sequence ID" value="EGG30284.1"/>
    <property type="molecule type" value="Genomic_DNA"/>
</dbReference>
<dbReference type="OrthoDB" id="9788272at2"/>
<dbReference type="CDD" id="cd06422">
    <property type="entry name" value="NTP_transferase_like_1"/>
    <property type="match status" value="1"/>
</dbReference>
<dbReference type="Pfam" id="PF00483">
    <property type="entry name" value="NTP_transferase"/>
    <property type="match status" value="1"/>
</dbReference>
<reference evidence="4 5" key="1">
    <citation type="journal article" date="2011" name="J. Bacteriol.">
        <title>Genome sequence of strain IMCC3088, a proteorhodopsin-containing marine bacterium belonging to the OM60/NOR5 clade.</title>
        <authorList>
            <person name="Jang Y."/>
            <person name="Oh H.M."/>
            <person name="Kang I."/>
            <person name="Lee K."/>
            <person name="Yang S.J."/>
            <person name="Cho J.C."/>
        </authorList>
    </citation>
    <scope>NUCLEOTIDE SEQUENCE [LARGE SCALE GENOMIC DNA]</scope>
    <source>
        <strain evidence="4 5">IMCC3088</strain>
    </source>
</reference>
<organism evidence="4 5">
    <name type="scientific">Aequoribacter fuscus</name>
    <dbReference type="NCBI Taxonomy" id="2518989"/>
    <lineage>
        <taxon>Bacteria</taxon>
        <taxon>Pseudomonadati</taxon>
        <taxon>Pseudomonadota</taxon>
        <taxon>Gammaproteobacteria</taxon>
        <taxon>Cellvibrionales</taxon>
        <taxon>Halieaceae</taxon>
        <taxon>Aequoribacter</taxon>
    </lineage>
</organism>
<dbReference type="InterPro" id="IPR050065">
    <property type="entry name" value="GlmU-like"/>
</dbReference>
<dbReference type="PANTHER" id="PTHR43584:SF8">
    <property type="entry name" value="N-ACETYLMURAMATE ALPHA-1-PHOSPHATE URIDYLYLTRANSFERASE"/>
    <property type="match status" value="1"/>
</dbReference>
<dbReference type="GO" id="GO:0016779">
    <property type="term" value="F:nucleotidyltransferase activity"/>
    <property type="evidence" value="ECO:0007669"/>
    <property type="project" value="UniProtKB-KW"/>
</dbReference>
<dbReference type="eggNOG" id="COG1208">
    <property type="taxonomic scope" value="Bacteria"/>
</dbReference>
<dbReference type="NCBIfam" id="NF045761">
    <property type="entry name" value="NAMPUrTaseMurU"/>
    <property type="match status" value="1"/>
</dbReference>
<sequence length="226" mass="25030">MRVMLLAAGRGERMGALTETCPKPLLPVNGSPLIVHQLRKLQNIGFREIVINTSYLGEQIQATCGDGSQFGLDIAYSHEPERLETAGGIVNALPLLGDQPFWVVNADVWCDYQPFPWVRLPRGAMASLIMVDNPEHKPSGDFGFRPNGSLALRHEVQTQAFTYSGMGVYHPDLFKGYAPEPLPLRPVLEQGITNSVIFGERFRGSWLDVGTPERLGELEKRFAAAR</sequence>
<dbReference type="InterPro" id="IPR054790">
    <property type="entry name" value="MurU"/>
</dbReference>
<dbReference type="RefSeq" id="WP_009575091.1">
    <property type="nucleotide sequence ID" value="NZ_AEIG01000019.1"/>
</dbReference>
<name>F3L071_9GAMM</name>
<dbReference type="InterPro" id="IPR005835">
    <property type="entry name" value="NTP_transferase_dom"/>
</dbReference>
<dbReference type="STRING" id="2518989.IMCC3088_766"/>
<accession>F3L071</accession>
<feature type="domain" description="Nucleotidyl transferase" evidence="3">
    <location>
        <begin position="4"/>
        <end position="144"/>
    </location>
</feature>
<evidence type="ECO:0000259" key="3">
    <source>
        <dbReference type="Pfam" id="PF00483"/>
    </source>
</evidence>
<keyword evidence="1 4" id="KW-0808">Transferase</keyword>
<dbReference type="SUPFAM" id="SSF53448">
    <property type="entry name" value="Nucleotide-diphospho-sugar transferases"/>
    <property type="match status" value="1"/>
</dbReference>
<dbReference type="Gene3D" id="3.90.550.10">
    <property type="entry name" value="Spore Coat Polysaccharide Biosynthesis Protein SpsA, Chain A"/>
    <property type="match status" value="1"/>
</dbReference>
<evidence type="ECO:0000256" key="2">
    <source>
        <dbReference type="ARBA" id="ARBA00022695"/>
    </source>
</evidence>
<evidence type="ECO:0000313" key="4">
    <source>
        <dbReference type="EMBL" id="EGG30284.1"/>
    </source>
</evidence>